<keyword evidence="2" id="KW-1185">Reference proteome</keyword>
<gene>
    <name evidence="1" type="ORF">AOQ84DRAFT_336340</name>
</gene>
<dbReference type="EMBL" id="KV749107">
    <property type="protein sequence ID" value="OCL11157.1"/>
    <property type="molecule type" value="Genomic_DNA"/>
</dbReference>
<sequence length="117" mass="13589">MSQITPKRIVLRCREQYFKDQRIMVEAFFESQNLPNLEDYGIHICADPSSLTHLYLVLDLYCKEIPNVDLSKLEPQVFKVSRNNAFTFKDLGTNASKKAYQRSLALDWGANQSNRRS</sequence>
<name>A0A8E2F5X7_9PEZI</name>
<evidence type="ECO:0000313" key="1">
    <source>
        <dbReference type="EMBL" id="OCL11157.1"/>
    </source>
</evidence>
<evidence type="ECO:0000313" key="2">
    <source>
        <dbReference type="Proteomes" id="UP000250140"/>
    </source>
</evidence>
<dbReference type="OrthoDB" id="3709982at2759"/>
<organism evidence="1 2">
    <name type="scientific">Glonium stellatum</name>
    <dbReference type="NCBI Taxonomy" id="574774"/>
    <lineage>
        <taxon>Eukaryota</taxon>
        <taxon>Fungi</taxon>
        <taxon>Dikarya</taxon>
        <taxon>Ascomycota</taxon>
        <taxon>Pezizomycotina</taxon>
        <taxon>Dothideomycetes</taxon>
        <taxon>Pleosporomycetidae</taxon>
        <taxon>Gloniales</taxon>
        <taxon>Gloniaceae</taxon>
        <taxon>Glonium</taxon>
    </lineage>
</organism>
<protein>
    <submittedName>
        <fullName evidence="1">Uncharacterized protein</fullName>
    </submittedName>
</protein>
<proteinExistence type="predicted"/>
<dbReference type="AlphaFoldDB" id="A0A8E2F5X7"/>
<dbReference type="Proteomes" id="UP000250140">
    <property type="component" value="Unassembled WGS sequence"/>
</dbReference>
<reference evidence="1 2" key="1">
    <citation type="journal article" date="2016" name="Nat. Commun.">
        <title>Ectomycorrhizal ecology is imprinted in the genome of the dominant symbiotic fungus Cenococcum geophilum.</title>
        <authorList>
            <consortium name="DOE Joint Genome Institute"/>
            <person name="Peter M."/>
            <person name="Kohler A."/>
            <person name="Ohm R.A."/>
            <person name="Kuo A."/>
            <person name="Krutzmann J."/>
            <person name="Morin E."/>
            <person name="Arend M."/>
            <person name="Barry K.W."/>
            <person name="Binder M."/>
            <person name="Choi C."/>
            <person name="Clum A."/>
            <person name="Copeland A."/>
            <person name="Grisel N."/>
            <person name="Haridas S."/>
            <person name="Kipfer T."/>
            <person name="LaButti K."/>
            <person name="Lindquist E."/>
            <person name="Lipzen A."/>
            <person name="Maire R."/>
            <person name="Meier B."/>
            <person name="Mihaltcheva S."/>
            <person name="Molinier V."/>
            <person name="Murat C."/>
            <person name="Poggeler S."/>
            <person name="Quandt C.A."/>
            <person name="Sperisen C."/>
            <person name="Tritt A."/>
            <person name="Tisserant E."/>
            <person name="Crous P.W."/>
            <person name="Henrissat B."/>
            <person name="Nehls U."/>
            <person name="Egli S."/>
            <person name="Spatafora J.W."/>
            <person name="Grigoriev I.V."/>
            <person name="Martin F.M."/>
        </authorList>
    </citation>
    <scope>NUCLEOTIDE SEQUENCE [LARGE SCALE GENOMIC DNA]</scope>
    <source>
        <strain evidence="1 2">CBS 207.34</strain>
    </source>
</reference>
<accession>A0A8E2F5X7</accession>